<protein>
    <submittedName>
        <fullName evidence="1">Uncharacterized protein</fullName>
    </submittedName>
</protein>
<accession>A0ACB9QMC5</accession>
<keyword evidence="2" id="KW-1185">Reference proteome</keyword>
<evidence type="ECO:0000313" key="1">
    <source>
        <dbReference type="EMBL" id="KAI4366470.1"/>
    </source>
</evidence>
<organism evidence="1 2">
    <name type="scientific">Melastoma candidum</name>
    <dbReference type="NCBI Taxonomy" id="119954"/>
    <lineage>
        <taxon>Eukaryota</taxon>
        <taxon>Viridiplantae</taxon>
        <taxon>Streptophyta</taxon>
        <taxon>Embryophyta</taxon>
        <taxon>Tracheophyta</taxon>
        <taxon>Spermatophyta</taxon>
        <taxon>Magnoliopsida</taxon>
        <taxon>eudicotyledons</taxon>
        <taxon>Gunneridae</taxon>
        <taxon>Pentapetalae</taxon>
        <taxon>rosids</taxon>
        <taxon>malvids</taxon>
        <taxon>Myrtales</taxon>
        <taxon>Melastomataceae</taxon>
        <taxon>Melastomatoideae</taxon>
        <taxon>Melastomateae</taxon>
        <taxon>Melastoma</taxon>
    </lineage>
</organism>
<dbReference type="EMBL" id="CM042885">
    <property type="protein sequence ID" value="KAI4366470.1"/>
    <property type="molecule type" value="Genomic_DNA"/>
</dbReference>
<comment type="caution">
    <text evidence="1">The sequence shown here is derived from an EMBL/GenBank/DDBJ whole genome shotgun (WGS) entry which is preliminary data.</text>
</comment>
<dbReference type="Proteomes" id="UP001057402">
    <property type="component" value="Chromosome 6"/>
</dbReference>
<evidence type="ECO:0000313" key="2">
    <source>
        <dbReference type="Proteomes" id="UP001057402"/>
    </source>
</evidence>
<sequence>MEKAGSLLFACLLCAWVRTTAAASAAENVFLLAGQSNMAGRGGVRNDSARGVLVWDGFVPVECQPDPRILQLSLDLEWIDAREPLHREIDANRTNGVGPGMAFAHKLLNDEPRIGIIGLVPCAFGGSKITHWLRGGRLYTQMIKRAEASVRLGGRIRGLLWFQGGADTDKQDDADCYRCFLLKFFTDVREDLGIPDLPIIQVAIAPGKRPFSKTVRKAQLSMNLTKVTTLDSKNLPVGPDNVHLTTKSQVILGQRFAKAYINLTRGNPGHGYRDAW</sequence>
<reference evidence="2" key="1">
    <citation type="journal article" date="2023" name="Front. Plant Sci.">
        <title>Chromosomal-level genome assembly of Melastoma candidum provides insights into trichome evolution.</title>
        <authorList>
            <person name="Zhong Y."/>
            <person name="Wu W."/>
            <person name="Sun C."/>
            <person name="Zou P."/>
            <person name="Liu Y."/>
            <person name="Dai S."/>
            <person name="Zhou R."/>
        </authorList>
    </citation>
    <scope>NUCLEOTIDE SEQUENCE [LARGE SCALE GENOMIC DNA]</scope>
</reference>
<name>A0ACB9QMC5_9MYRT</name>
<gene>
    <name evidence="1" type="ORF">MLD38_022344</name>
</gene>
<proteinExistence type="predicted"/>